<accession>A0AAU9T7W9</accession>
<dbReference type="PANTHER" id="PTHR11017:SF483">
    <property type="entry name" value="TIR DOMAIN-CONTAINING PROTEIN"/>
    <property type="match status" value="1"/>
</dbReference>
<dbReference type="EMBL" id="OU466863">
    <property type="protein sequence ID" value="CAH2079154.1"/>
    <property type="molecule type" value="Genomic_DNA"/>
</dbReference>
<evidence type="ECO:0008006" key="4">
    <source>
        <dbReference type="Google" id="ProtNLM"/>
    </source>
</evidence>
<keyword evidence="1" id="KW-1133">Transmembrane helix</keyword>
<evidence type="ECO:0000256" key="1">
    <source>
        <dbReference type="SAM" id="Phobius"/>
    </source>
</evidence>
<evidence type="ECO:0000313" key="2">
    <source>
        <dbReference type="EMBL" id="CAH2079154.1"/>
    </source>
</evidence>
<dbReference type="GO" id="GO:0006952">
    <property type="term" value="P:defense response"/>
    <property type="evidence" value="ECO:0007669"/>
    <property type="project" value="InterPro"/>
</dbReference>
<evidence type="ECO:0000313" key="3">
    <source>
        <dbReference type="Proteomes" id="UP000836841"/>
    </source>
</evidence>
<feature type="transmembrane region" description="Helical" evidence="1">
    <location>
        <begin position="109"/>
        <end position="135"/>
    </location>
</feature>
<dbReference type="PANTHER" id="PTHR11017">
    <property type="entry name" value="LEUCINE-RICH REPEAT-CONTAINING PROTEIN"/>
    <property type="match status" value="1"/>
</dbReference>
<dbReference type="InterPro" id="IPR044974">
    <property type="entry name" value="Disease_R_plants"/>
</dbReference>
<protein>
    <recommendedName>
        <fullName evidence="4">NB-ARC domain-containing protein</fullName>
    </recommendedName>
</protein>
<name>A0AAU9T7W9_THLAR</name>
<gene>
    <name evidence="2" type="ORF">TAV2_LOCUS24240</name>
</gene>
<proteinExistence type="predicted"/>
<dbReference type="Gene3D" id="3.40.50.300">
    <property type="entry name" value="P-loop containing nucleotide triphosphate hydrolases"/>
    <property type="match status" value="1"/>
</dbReference>
<feature type="transmembrane region" description="Helical" evidence="1">
    <location>
        <begin position="155"/>
        <end position="177"/>
    </location>
</feature>
<dbReference type="InterPro" id="IPR027417">
    <property type="entry name" value="P-loop_NTPase"/>
</dbReference>
<reference evidence="2 3" key="1">
    <citation type="submission" date="2022-03" db="EMBL/GenBank/DDBJ databases">
        <authorList>
            <person name="Nunn A."/>
            <person name="Chopra R."/>
            <person name="Nunn A."/>
            <person name="Contreras Garrido A."/>
        </authorList>
    </citation>
    <scope>NUCLEOTIDE SEQUENCE [LARGE SCALE GENOMIC DNA]</scope>
</reference>
<dbReference type="Proteomes" id="UP000836841">
    <property type="component" value="Chromosome 7"/>
</dbReference>
<dbReference type="AlphaFoldDB" id="A0AAU9T7W9"/>
<keyword evidence="1" id="KW-0812">Transmembrane</keyword>
<keyword evidence="1" id="KW-0472">Membrane</keyword>
<keyword evidence="3" id="KW-1185">Reference proteome</keyword>
<dbReference type="SUPFAM" id="SSF52540">
    <property type="entry name" value="P-loop containing nucleoside triphosphate hydrolases"/>
    <property type="match status" value="1"/>
</dbReference>
<organism evidence="2 3">
    <name type="scientific">Thlaspi arvense</name>
    <name type="common">Field penny-cress</name>
    <dbReference type="NCBI Taxonomy" id="13288"/>
    <lineage>
        <taxon>Eukaryota</taxon>
        <taxon>Viridiplantae</taxon>
        <taxon>Streptophyta</taxon>
        <taxon>Embryophyta</taxon>
        <taxon>Tracheophyta</taxon>
        <taxon>Spermatophyta</taxon>
        <taxon>Magnoliopsida</taxon>
        <taxon>eudicotyledons</taxon>
        <taxon>Gunneridae</taxon>
        <taxon>Pentapetalae</taxon>
        <taxon>rosids</taxon>
        <taxon>malvids</taxon>
        <taxon>Brassicales</taxon>
        <taxon>Brassicaceae</taxon>
        <taxon>Thlaspideae</taxon>
        <taxon>Thlaspi</taxon>
    </lineage>
</organism>
<sequence>MVPMNHRCVSSNAMKRRLRGKNVLNDVDDIQQLQELAGNCNWFGPGSRIIITSRGKRVLEEHNVKHIYEVKLKISDLLLEVVVDIALGNGPEQYSLPKMVMADEVLDNLIVAYVVNLVAKTIFLNLFCKSLTVLASIWKALARTFGSIAGLDPNTVLAIVITPAFWLLKAAIATAGVRPRLNWKWMSPSGNTNTSPTLSVLAKRRFPSWFDEINPTSKVPCCTTKISVARGEIPRVFYPPRLLTLTVVTLEPTALFTFPALLSPGKKKSSVETILGSLQNFPFTNTEHSIRI</sequence>